<accession>A0A0N4VCQ9</accession>
<dbReference type="WBParaSite" id="EVEC_0000836101-mRNA-1">
    <property type="protein sequence ID" value="EVEC_0000836101-mRNA-1"/>
    <property type="gene ID" value="EVEC_0000836101"/>
</dbReference>
<evidence type="ECO:0000313" key="2">
    <source>
        <dbReference type="EMBL" id="VDD93094.1"/>
    </source>
</evidence>
<protein>
    <submittedName>
        <fullName evidence="2 4">Uncharacterized protein</fullName>
    </submittedName>
</protein>
<dbReference type="AlphaFoldDB" id="A0A0N4VCQ9"/>
<dbReference type="EMBL" id="UXUI01009121">
    <property type="protein sequence ID" value="VDD93094.1"/>
    <property type="molecule type" value="Genomic_DNA"/>
</dbReference>
<evidence type="ECO:0000313" key="4">
    <source>
        <dbReference type="WBParaSite" id="EVEC_0000836101-mRNA-1"/>
    </source>
</evidence>
<gene>
    <name evidence="2" type="ORF">EVEC_LOCUS7845</name>
</gene>
<feature type="region of interest" description="Disordered" evidence="1">
    <location>
        <begin position="61"/>
        <end position="143"/>
    </location>
</feature>
<organism evidence="4">
    <name type="scientific">Enterobius vermicularis</name>
    <name type="common">Human pinworm</name>
    <dbReference type="NCBI Taxonomy" id="51028"/>
    <lineage>
        <taxon>Eukaryota</taxon>
        <taxon>Metazoa</taxon>
        <taxon>Ecdysozoa</taxon>
        <taxon>Nematoda</taxon>
        <taxon>Chromadorea</taxon>
        <taxon>Rhabditida</taxon>
        <taxon>Spirurina</taxon>
        <taxon>Oxyuridomorpha</taxon>
        <taxon>Oxyuroidea</taxon>
        <taxon>Oxyuridae</taxon>
        <taxon>Enterobius</taxon>
    </lineage>
</organism>
<keyword evidence="3" id="KW-1185">Reference proteome</keyword>
<feature type="compositionally biased region" description="Basic residues" evidence="1">
    <location>
        <begin position="71"/>
        <end position="83"/>
    </location>
</feature>
<proteinExistence type="predicted"/>
<feature type="compositionally biased region" description="Basic and acidic residues" evidence="1">
    <location>
        <begin position="104"/>
        <end position="115"/>
    </location>
</feature>
<evidence type="ECO:0000313" key="3">
    <source>
        <dbReference type="Proteomes" id="UP000274131"/>
    </source>
</evidence>
<evidence type="ECO:0000256" key="1">
    <source>
        <dbReference type="SAM" id="MobiDB-lite"/>
    </source>
</evidence>
<reference evidence="4" key="1">
    <citation type="submission" date="2017-02" db="UniProtKB">
        <authorList>
            <consortium name="WormBaseParasite"/>
        </authorList>
    </citation>
    <scope>IDENTIFICATION</scope>
</reference>
<name>A0A0N4VCQ9_ENTVE</name>
<reference evidence="2 3" key="2">
    <citation type="submission" date="2018-10" db="EMBL/GenBank/DDBJ databases">
        <authorList>
            <consortium name="Pathogen Informatics"/>
        </authorList>
    </citation>
    <scope>NUCLEOTIDE SEQUENCE [LARGE SCALE GENOMIC DNA]</scope>
</reference>
<sequence length="143" mass="16512">MVFLDGGLSPQQIVRSLFRSGHSKSYSLLTDFSKRSSASPLRKTITIVGSLTHYFKKHEYNVSSSKDSIKKSRKSSRSQKKSNYKSSSDFTVSSRAISEDDDSSTAKHRFDERRRFWQRKKRPPPEPCSEFFKRYGPNDIIGY</sequence>
<dbReference type="Proteomes" id="UP000274131">
    <property type="component" value="Unassembled WGS sequence"/>
</dbReference>